<evidence type="ECO:0000259" key="2">
    <source>
        <dbReference type="Pfam" id="PF00892"/>
    </source>
</evidence>
<dbReference type="PANTHER" id="PTHR22911:SF79">
    <property type="entry name" value="MOBA-LIKE NTP TRANSFERASE DOMAIN-CONTAINING PROTEIN"/>
    <property type="match status" value="1"/>
</dbReference>
<feature type="transmembrane region" description="Helical" evidence="1">
    <location>
        <begin position="33"/>
        <end position="55"/>
    </location>
</feature>
<sequence length="291" mass="31641">MQKRAYLLIAAGAVLWGTIGIFVRGFYGFGFSPLQVVTLRVLSAAVLMLVYLIFTRPELLKIRVRDSLYFVGTGIFSLAFFNLCYFTTIRETSIAIAVTLLYTAPAFVAVFSRVFFGESLGVKKLFSLGLTLIGCAFVTGYLPGPGDSLTLSWSGLLTGLGAGFGYALYTIFGKAALEKYHTMTIAAYTFIFASLALLPLGNFEKSAGAFSTGAFWVYLAGLGFFPTVLAYLLYTKGLEEVESSRASIVATIEPVVGTLAGFFFFREMLTGWQLVGVLLVIVAVVMIQERK</sequence>
<protein>
    <submittedName>
        <fullName evidence="3">Integral membrane protein</fullName>
    </submittedName>
</protein>
<evidence type="ECO:0000256" key="1">
    <source>
        <dbReference type="SAM" id="Phobius"/>
    </source>
</evidence>
<dbReference type="InterPro" id="IPR000620">
    <property type="entry name" value="EamA_dom"/>
</dbReference>
<keyword evidence="1" id="KW-1133">Transmembrane helix</keyword>
<dbReference type="RefSeq" id="WP_048173371.1">
    <property type="nucleotide sequence ID" value="NZ_CP009507.1"/>
</dbReference>
<dbReference type="GeneID" id="24861708"/>
<feature type="transmembrane region" description="Helical" evidence="1">
    <location>
        <begin position="271"/>
        <end position="287"/>
    </location>
</feature>
<dbReference type="Gene3D" id="1.10.3730.20">
    <property type="match status" value="1"/>
</dbReference>
<dbReference type="PANTHER" id="PTHR22911">
    <property type="entry name" value="ACYL-MALONYL CONDENSING ENZYME-RELATED"/>
    <property type="match status" value="1"/>
</dbReference>
<feature type="transmembrane region" description="Helical" evidence="1">
    <location>
        <begin position="215"/>
        <end position="234"/>
    </location>
</feature>
<dbReference type="AlphaFoldDB" id="A0A0E3LBB2"/>
<accession>A0A0E3LBB2</accession>
<feature type="transmembrane region" description="Helical" evidence="1">
    <location>
        <begin position="94"/>
        <end position="116"/>
    </location>
</feature>
<gene>
    <name evidence="3" type="ORF">MSSIH_2776</name>
</gene>
<proteinExistence type="predicted"/>
<feature type="transmembrane region" description="Helical" evidence="1">
    <location>
        <begin position="150"/>
        <end position="172"/>
    </location>
</feature>
<feature type="transmembrane region" description="Helical" evidence="1">
    <location>
        <begin position="125"/>
        <end position="144"/>
    </location>
</feature>
<organism evidence="3 4">
    <name type="scientific">Methanosarcina siciliae HI350</name>
    <dbReference type="NCBI Taxonomy" id="1434119"/>
    <lineage>
        <taxon>Archaea</taxon>
        <taxon>Methanobacteriati</taxon>
        <taxon>Methanobacteriota</taxon>
        <taxon>Stenosarchaea group</taxon>
        <taxon>Methanomicrobia</taxon>
        <taxon>Methanosarcinales</taxon>
        <taxon>Methanosarcinaceae</taxon>
        <taxon>Methanosarcina</taxon>
    </lineage>
</organism>
<dbReference type="KEGG" id="msz:MSSIH_2776"/>
<name>A0A0E3LBB2_9EURY</name>
<dbReference type="Pfam" id="PF00892">
    <property type="entry name" value="EamA"/>
    <property type="match status" value="2"/>
</dbReference>
<keyword evidence="1" id="KW-0812">Transmembrane</keyword>
<dbReference type="GO" id="GO:0016020">
    <property type="term" value="C:membrane"/>
    <property type="evidence" value="ECO:0007669"/>
    <property type="project" value="InterPro"/>
</dbReference>
<dbReference type="EMBL" id="CP009507">
    <property type="protein sequence ID" value="AKB33466.1"/>
    <property type="molecule type" value="Genomic_DNA"/>
</dbReference>
<evidence type="ECO:0000313" key="3">
    <source>
        <dbReference type="EMBL" id="AKB33466.1"/>
    </source>
</evidence>
<dbReference type="Proteomes" id="UP000033092">
    <property type="component" value="Chromosome"/>
</dbReference>
<feature type="transmembrane region" description="Helical" evidence="1">
    <location>
        <begin position="7"/>
        <end position="27"/>
    </location>
</feature>
<feature type="transmembrane region" description="Helical" evidence="1">
    <location>
        <begin position="246"/>
        <end position="265"/>
    </location>
</feature>
<dbReference type="InterPro" id="IPR037185">
    <property type="entry name" value="EmrE-like"/>
</dbReference>
<feature type="domain" description="EamA" evidence="2">
    <location>
        <begin position="4"/>
        <end position="139"/>
    </location>
</feature>
<dbReference type="HOGENOM" id="CLU_033863_9_1_2"/>
<dbReference type="SUPFAM" id="SSF103481">
    <property type="entry name" value="Multidrug resistance efflux transporter EmrE"/>
    <property type="match status" value="2"/>
</dbReference>
<keyword evidence="1" id="KW-0472">Membrane</keyword>
<dbReference type="PATRIC" id="fig|1434119.4.peg.3634"/>
<evidence type="ECO:0000313" key="4">
    <source>
        <dbReference type="Proteomes" id="UP000033092"/>
    </source>
</evidence>
<feature type="transmembrane region" description="Helical" evidence="1">
    <location>
        <begin position="67"/>
        <end position="88"/>
    </location>
</feature>
<feature type="transmembrane region" description="Helical" evidence="1">
    <location>
        <begin position="184"/>
        <end position="203"/>
    </location>
</feature>
<feature type="domain" description="EamA" evidence="2">
    <location>
        <begin position="154"/>
        <end position="287"/>
    </location>
</feature>
<reference evidence="3 4" key="1">
    <citation type="submission" date="2014-07" db="EMBL/GenBank/DDBJ databases">
        <title>Methanogenic archaea and the global carbon cycle.</title>
        <authorList>
            <person name="Henriksen J.R."/>
            <person name="Luke J."/>
            <person name="Reinhart S."/>
            <person name="Benedict M.N."/>
            <person name="Youngblut N.D."/>
            <person name="Metcalf M.E."/>
            <person name="Whitaker R.J."/>
            <person name="Metcalf W.W."/>
        </authorList>
    </citation>
    <scope>NUCLEOTIDE SEQUENCE [LARGE SCALE GENOMIC DNA]</scope>
    <source>
        <strain evidence="3 4">HI350</strain>
    </source>
</reference>
<dbReference type="GeneID" id="41606923"/>